<reference evidence="2" key="1">
    <citation type="journal article" date="2024" name="Gigascience">
        <title>Chromosome-level genome of the poultry shaft louse Menopon gallinae provides insight into the host-switching and adaptive evolution of parasitic lice.</title>
        <authorList>
            <person name="Xu Y."/>
            <person name="Ma L."/>
            <person name="Liu S."/>
            <person name="Liang Y."/>
            <person name="Liu Q."/>
            <person name="He Z."/>
            <person name="Tian L."/>
            <person name="Duan Y."/>
            <person name="Cai W."/>
            <person name="Li H."/>
            <person name="Song F."/>
        </authorList>
    </citation>
    <scope>NUCLEOTIDE SEQUENCE</scope>
    <source>
        <strain evidence="2">Cailab_2023a</strain>
    </source>
</reference>
<sequence length="324" mass="37248">MTRPHATRTLALNGLTITATISSEDDALLKRCCRDEEQRRTEYDLKCKQRQEYYDSKNREKTIENSKNSLDLLYEKKRGIGKSLSTDFQGTVSREKCPRKRESSLDRIVPASEYEPFERPNGIPRSVSDIPEINKNKIRQWCESDFYRTTSRVSRRDKCMTFVPIKEKKFADDSYQVIGEFHQVTVEVESGRTCKSNDKDKSFRNGRSRSATIPRKWSEHSLSTPSTTSGKAEREHALPAIIRPGRGGNGGKSESVIKTLSRDRSGLVLNFFVGNENPFSRFSDSDVSADFPKRNKNNLIKFQNAICSLFLCLSKGFRRYYRYA</sequence>
<dbReference type="AlphaFoldDB" id="A0AAW2HZ50"/>
<comment type="caution">
    <text evidence="2">The sequence shown here is derived from an EMBL/GenBank/DDBJ whole genome shotgun (WGS) entry which is preliminary data.</text>
</comment>
<protein>
    <submittedName>
        <fullName evidence="2">Uncharacterized protein</fullName>
    </submittedName>
</protein>
<name>A0AAW2HZ50_9NEOP</name>
<gene>
    <name evidence="2" type="ORF">PYX00_002866</name>
</gene>
<dbReference type="EMBL" id="JARGDH010000002">
    <property type="protein sequence ID" value="KAL0274836.1"/>
    <property type="molecule type" value="Genomic_DNA"/>
</dbReference>
<organism evidence="2">
    <name type="scientific">Menopon gallinae</name>
    <name type="common">poultry shaft louse</name>
    <dbReference type="NCBI Taxonomy" id="328185"/>
    <lineage>
        <taxon>Eukaryota</taxon>
        <taxon>Metazoa</taxon>
        <taxon>Ecdysozoa</taxon>
        <taxon>Arthropoda</taxon>
        <taxon>Hexapoda</taxon>
        <taxon>Insecta</taxon>
        <taxon>Pterygota</taxon>
        <taxon>Neoptera</taxon>
        <taxon>Paraneoptera</taxon>
        <taxon>Psocodea</taxon>
        <taxon>Troctomorpha</taxon>
        <taxon>Phthiraptera</taxon>
        <taxon>Amblycera</taxon>
        <taxon>Menoponidae</taxon>
        <taxon>Menopon</taxon>
    </lineage>
</organism>
<feature type="compositionally biased region" description="Polar residues" evidence="1">
    <location>
        <begin position="220"/>
        <end position="230"/>
    </location>
</feature>
<feature type="region of interest" description="Disordered" evidence="1">
    <location>
        <begin position="194"/>
        <end position="234"/>
    </location>
</feature>
<feature type="compositionally biased region" description="Basic and acidic residues" evidence="1">
    <location>
        <begin position="194"/>
        <end position="203"/>
    </location>
</feature>
<proteinExistence type="predicted"/>
<evidence type="ECO:0000256" key="1">
    <source>
        <dbReference type="SAM" id="MobiDB-lite"/>
    </source>
</evidence>
<accession>A0AAW2HZ50</accession>
<evidence type="ECO:0000313" key="2">
    <source>
        <dbReference type="EMBL" id="KAL0274836.1"/>
    </source>
</evidence>